<dbReference type="Gene3D" id="3.40.50.10740">
    <property type="entry name" value="Class I glutamine amidotransferase-like"/>
    <property type="match status" value="1"/>
</dbReference>
<dbReference type="Pfam" id="PF17676">
    <property type="entry name" value="Peptidase_S66C"/>
    <property type="match status" value="1"/>
</dbReference>
<protein>
    <submittedName>
        <fullName evidence="5">LD-carboxypeptidase</fullName>
    </submittedName>
</protein>
<dbReference type="Proteomes" id="UP001357223">
    <property type="component" value="Chromosome"/>
</dbReference>
<feature type="domain" description="LD-carboxypeptidase N-terminal" evidence="3">
    <location>
        <begin position="12"/>
        <end position="131"/>
    </location>
</feature>
<dbReference type="InterPro" id="IPR027461">
    <property type="entry name" value="Carboxypeptidase_A_C_sf"/>
</dbReference>
<evidence type="ECO:0000256" key="2">
    <source>
        <dbReference type="ARBA" id="ARBA00022801"/>
    </source>
</evidence>
<dbReference type="PANTHER" id="PTHR30237">
    <property type="entry name" value="MURAMOYLTETRAPEPTIDE CARBOXYPEPTIDASE"/>
    <property type="match status" value="1"/>
</dbReference>
<dbReference type="InterPro" id="IPR027478">
    <property type="entry name" value="LdcA_N"/>
</dbReference>
<feature type="domain" description="LD-carboxypeptidase C-terminal" evidence="4">
    <location>
        <begin position="197"/>
        <end position="311"/>
    </location>
</feature>
<dbReference type="RefSeq" id="WP_338447919.1">
    <property type="nucleotide sequence ID" value="NZ_CP137640.1"/>
</dbReference>
<dbReference type="PIRSF" id="PIRSF028757">
    <property type="entry name" value="LD-carboxypeptidase"/>
    <property type="match status" value="1"/>
</dbReference>
<name>A0ABZ2C985_9BACI</name>
<reference evidence="5 6" key="1">
    <citation type="submission" date="2023-10" db="EMBL/GenBank/DDBJ databases">
        <title>Niallia locisalis sp.nov. isolated from a salt pond sample.</title>
        <authorList>
            <person name="Li X.-J."/>
            <person name="Dong L."/>
        </authorList>
    </citation>
    <scope>NUCLEOTIDE SEQUENCE [LARGE SCALE GENOMIC DNA]</scope>
    <source>
        <strain evidence="5 6">DSM 29761</strain>
    </source>
</reference>
<dbReference type="PANTHER" id="PTHR30237:SF6">
    <property type="entry name" value="CARBOXYPEPTIDASE YOCD-RELATED"/>
    <property type="match status" value="1"/>
</dbReference>
<evidence type="ECO:0000259" key="3">
    <source>
        <dbReference type="Pfam" id="PF02016"/>
    </source>
</evidence>
<dbReference type="EMBL" id="CP137640">
    <property type="protein sequence ID" value="WVX78985.1"/>
    <property type="molecule type" value="Genomic_DNA"/>
</dbReference>
<evidence type="ECO:0000256" key="1">
    <source>
        <dbReference type="ARBA" id="ARBA00010233"/>
    </source>
</evidence>
<evidence type="ECO:0000313" key="6">
    <source>
        <dbReference type="Proteomes" id="UP001357223"/>
    </source>
</evidence>
<dbReference type="InterPro" id="IPR003507">
    <property type="entry name" value="S66_fam"/>
</dbReference>
<dbReference type="Pfam" id="PF02016">
    <property type="entry name" value="Peptidase_S66"/>
    <property type="match status" value="1"/>
</dbReference>
<dbReference type="CDD" id="cd07062">
    <property type="entry name" value="Peptidase_S66_mccF_like"/>
    <property type="match status" value="1"/>
</dbReference>
<accession>A0ABZ2C985</accession>
<dbReference type="InterPro" id="IPR040449">
    <property type="entry name" value="Peptidase_S66_N"/>
</dbReference>
<sequence length="329" mass="36858">MFADRLKPGDEIRVIAPSASIALLKEEQINLAVNCLNQLGFHVTFADHVHEHDMFYSTSIEERVKDLHDAFADENVKGILSGLGGYNANQLLAHLDYDLIRKNPKFFCGYGDMTALSLAIYQKTGLVTYIGPDLSVLGYKHGVEYTLELFLTTLTNDAPYEIYPSPHWSEDHWYKEKESVSFIKQDKYLVLQKGQAEGSIIGGNLTTLALLQGTEYKPSLKNAILFIEDDQESYPQTFERTLQSLLQQPDAKELKAVLIGRFQKESSMTETALRRIIQTKDELKHVPVVANLNFGHVHPMATIPIGANVTVDAGDDGVEIIIEQEEATE</sequence>
<dbReference type="Gene3D" id="3.50.30.60">
    <property type="entry name" value="LD-carboxypeptidase A C-terminal domain-like"/>
    <property type="match status" value="1"/>
</dbReference>
<dbReference type="InterPro" id="IPR029062">
    <property type="entry name" value="Class_I_gatase-like"/>
</dbReference>
<keyword evidence="2" id="KW-0378">Hydrolase</keyword>
<proteinExistence type="inferred from homology"/>
<evidence type="ECO:0000259" key="4">
    <source>
        <dbReference type="Pfam" id="PF17676"/>
    </source>
</evidence>
<organism evidence="5 6">
    <name type="scientific">Niallia oryzisoli</name>
    <dbReference type="NCBI Taxonomy" id="1737571"/>
    <lineage>
        <taxon>Bacteria</taxon>
        <taxon>Bacillati</taxon>
        <taxon>Bacillota</taxon>
        <taxon>Bacilli</taxon>
        <taxon>Bacillales</taxon>
        <taxon>Bacillaceae</taxon>
        <taxon>Niallia</taxon>
    </lineage>
</organism>
<comment type="similarity">
    <text evidence="1">Belongs to the peptidase S66 family.</text>
</comment>
<dbReference type="InterPro" id="IPR040921">
    <property type="entry name" value="Peptidase_S66C"/>
</dbReference>
<dbReference type="SUPFAM" id="SSF141986">
    <property type="entry name" value="LD-carboxypeptidase A C-terminal domain-like"/>
    <property type="match status" value="1"/>
</dbReference>
<gene>
    <name evidence="5" type="ORF">R4Z09_16895</name>
</gene>
<dbReference type="SUPFAM" id="SSF52317">
    <property type="entry name" value="Class I glutamine amidotransferase-like"/>
    <property type="match status" value="1"/>
</dbReference>
<evidence type="ECO:0000313" key="5">
    <source>
        <dbReference type="EMBL" id="WVX78985.1"/>
    </source>
</evidence>
<keyword evidence="6" id="KW-1185">Reference proteome</keyword>